<dbReference type="STRING" id="1193682.BJP25_15595"/>
<name>A0A1Q9LNV2_9PSEU</name>
<keyword evidence="2" id="KW-0560">Oxidoreductase</keyword>
<comment type="similarity">
    <text evidence="1 3">Belongs to the short-chain dehydrogenases/reductases (SDR) family.</text>
</comment>
<dbReference type="PANTHER" id="PTHR44196">
    <property type="entry name" value="DEHYDROGENASE/REDUCTASE SDR FAMILY MEMBER 7B"/>
    <property type="match status" value="1"/>
</dbReference>
<dbReference type="PRINTS" id="PR00081">
    <property type="entry name" value="GDHRDH"/>
</dbReference>
<evidence type="ECO:0000313" key="4">
    <source>
        <dbReference type="EMBL" id="OLR93683.1"/>
    </source>
</evidence>
<reference evidence="4 5" key="1">
    <citation type="submission" date="2016-10" db="EMBL/GenBank/DDBJ databases">
        <title>The Draft Genome Sequence of Actinokineospora bangkokensis 44EHWT reveals the biosynthetic pathway of antifungal compounds Thailandins with unusual extender unit butylmalonyl-CoA.</title>
        <authorList>
            <person name="Greule A."/>
            <person name="Intra B."/>
            <person name="Flemming S."/>
            <person name="Rommel M.G."/>
            <person name="Panbangred W."/>
            <person name="Bechthold A."/>
        </authorList>
    </citation>
    <scope>NUCLEOTIDE SEQUENCE [LARGE SCALE GENOMIC DNA]</scope>
    <source>
        <strain evidence="4 5">44EHW</strain>
    </source>
</reference>
<dbReference type="GO" id="GO:0016491">
    <property type="term" value="F:oxidoreductase activity"/>
    <property type="evidence" value="ECO:0007669"/>
    <property type="project" value="UniProtKB-KW"/>
</dbReference>
<dbReference type="PANTHER" id="PTHR44196:SF1">
    <property type="entry name" value="DEHYDROGENASE_REDUCTASE SDR FAMILY MEMBER 7B"/>
    <property type="match status" value="1"/>
</dbReference>
<comment type="caution">
    <text evidence="4">The sequence shown here is derived from an EMBL/GenBank/DDBJ whole genome shotgun (WGS) entry which is preliminary data.</text>
</comment>
<dbReference type="Pfam" id="PF00106">
    <property type="entry name" value="adh_short"/>
    <property type="match status" value="1"/>
</dbReference>
<gene>
    <name evidence="4" type="ORF">BJP25_15595</name>
</gene>
<keyword evidence="5" id="KW-1185">Reference proteome</keyword>
<accession>A0A1Q9LNV2</accession>
<evidence type="ECO:0000256" key="3">
    <source>
        <dbReference type="RuleBase" id="RU000363"/>
    </source>
</evidence>
<dbReference type="OrthoDB" id="3212478at2"/>
<proteinExistence type="inferred from homology"/>
<evidence type="ECO:0000256" key="2">
    <source>
        <dbReference type="ARBA" id="ARBA00023002"/>
    </source>
</evidence>
<protein>
    <recommendedName>
        <fullName evidence="6">Oxidoreductase</fullName>
    </recommendedName>
</protein>
<dbReference type="InterPro" id="IPR002347">
    <property type="entry name" value="SDR_fam"/>
</dbReference>
<dbReference type="RefSeq" id="WP_075974581.1">
    <property type="nucleotide sequence ID" value="NZ_MKQR01000009.1"/>
</dbReference>
<organism evidence="4 5">
    <name type="scientific">Actinokineospora bangkokensis</name>
    <dbReference type="NCBI Taxonomy" id="1193682"/>
    <lineage>
        <taxon>Bacteria</taxon>
        <taxon>Bacillati</taxon>
        <taxon>Actinomycetota</taxon>
        <taxon>Actinomycetes</taxon>
        <taxon>Pseudonocardiales</taxon>
        <taxon>Pseudonocardiaceae</taxon>
        <taxon>Actinokineospora</taxon>
    </lineage>
</organism>
<dbReference type="AlphaFoldDB" id="A0A1Q9LNV2"/>
<dbReference type="SUPFAM" id="SSF51735">
    <property type="entry name" value="NAD(P)-binding Rossmann-fold domains"/>
    <property type="match status" value="1"/>
</dbReference>
<dbReference type="InterPro" id="IPR036291">
    <property type="entry name" value="NAD(P)-bd_dom_sf"/>
</dbReference>
<evidence type="ECO:0000313" key="5">
    <source>
        <dbReference type="Proteomes" id="UP000186040"/>
    </source>
</evidence>
<evidence type="ECO:0008006" key="6">
    <source>
        <dbReference type="Google" id="ProtNLM"/>
    </source>
</evidence>
<evidence type="ECO:0000256" key="1">
    <source>
        <dbReference type="ARBA" id="ARBA00006484"/>
    </source>
</evidence>
<dbReference type="GO" id="GO:0016020">
    <property type="term" value="C:membrane"/>
    <property type="evidence" value="ECO:0007669"/>
    <property type="project" value="TreeGrafter"/>
</dbReference>
<dbReference type="EMBL" id="MKQR01000009">
    <property type="protein sequence ID" value="OLR93683.1"/>
    <property type="molecule type" value="Genomic_DNA"/>
</dbReference>
<dbReference type="Proteomes" id="UP000186040">
    <property type="component" value="Unassembled WGS sequence"/>
</dbReference>
<dbReference type="Gene3D" id="3.40.50.720">
    <property type="entry name" value="NAD(P)-binding Rossmann-like Domain"/>
    <property type="match status" value="1"/>
</dbReference>
<dbReference type="PRINTS" id="PR00080">
    <property type="entry name" value="SDRFAMILY"/>
</dbReference>
<sequence length="242" mass="24721">MSAALVTGATSGVGFALAQRLLATGTAVLTCGRDPDRLAAARRRLPGLRTVTADLAVPADVDRVALVAATLPGLDLLVNNAAVQLPRDWLSHDPAALLDDTDTELGTNLAAPLRLTAHLLPVLADQDSAAVVSVTSALGTVPKRSAPTYCATKAALSAFTTALNHQLTRDAPNVRAVEVVLPLVDTAMTAGRGSGKISPDAAADGILAGLRRGGTTVRVGKVGVLLGVHRFSPRLAARLVAD</sequence>